<dbReference type="AlphaFoldDB" id="A0A7C3ZQP8"/>
<sequence>MTTVNHRNPVLLVHGIWDTGKVFRKLSAHLTELGWSVHALNLSPNNSSVGLDKLAKQVAAFAEERFGPHGNFDLVGFSMGGLVSRYYVQRLGGGDRVQRFVTISSPHHGTLMAYALPLEGTVQMRPQSQFLEDLNADATKTLGKLNFTSIWTKYDAMIVPGSSSEMPVGKNIHLPVLIHRWMVSDRRCFQVITQALSEPIKADATITR</sequence>
<dbReference type="PANTHER" id="PTHR37946">
    <property type="entry name" value="SLL1969 PROTEIN"/>
    <property type="match status" value="1"/>
</dbReference>
<dbReference type="InterPro" id="IPR029058">
    <property type="entry name" value="AB_hydrolase_fold"/>
</dbReference>
<gene>
    <name evidence="2" type="ORF">ENR15_24665</name>
</gene>
<dbReference type="SUPFAM" id="SSF53474">
    <property type="entry name" value="alpha/beta-Hydrolases"/>
    <property type="match status" value="1"/>
</dbReference>
<name>A0A7C3ZQP8_9CYAN</name>
<comment type="caution">
    <text evidence="2">The sequence shown here is derived from an EMBL/GenBank/DDBJ whole genome shotgun (WGS) entry which is preliminary data.</text>
</comment>
<proteinExistence type="predicted"/>
<protein>
    <submittedName>
        <fullName evidence="2">Triacylglycerol lipase</fullName>
    </submittedName>
</protein>
<accession>A0A7C3ZQP8</accession>
<dbReference type="Pfam" id="PF00561">
    <property type="entry name" value="Abhydrolase_1"/>
    <property type="match status" value="1"/>
</dbReference>
<feature type="domain" description="AB hydrolase-1" evidence="1">
    <location>
        <begin position="8"/>
        <end position="109"/>
    </location>
</feature>
<evidence type="ECO:0000259" key="1">
    <source>
        <dbReference type="Pfam" id="PF00561"/>
    </source>
</evidence>
<dbReference type="Gene3D" id="3.40.50.1820">
    <property type="entry name" value="alpha/beta hydrolase"/>
    <property type="match status" value="1"/>
</dbReference>
<dbReference type="EMBL" id="DSPX01000255">
    <property type="protein sequence ID" value="HGG03741.1"/>
    <property type="molecule type" value="Genomic_DNA"/>
</dbReference>
<dbReference type="InterPro" id="IPR000073">
    <property type="entry name" value="AB_hydrolase_1"/>
</dbReference>
<dbReference type="PANTHER" id="PTHR37946:SF1">
    <property type="entry name" value="SLL1969 PROTEIN"/>
    <property type="match status" value="1"/>
</dbReference>
<evidence type="ECO:0000313" key="2">
    <source>
        <dbReference type="EMBL" id="HGG03741.1"/>
    </source>
</evidence>
<organism evidence="2">
    <name type="scientific">Planktothricoides sp. SpSt-374</name>
    <dbReference type="NCBI Taxonomy" id="2282167"/>
    <lineage>
        <taxon>Bacteria</taxon>
        <taxon>Bacillati</taxon>
        <taxon>Cyanobacteriota</taxon>
        <taxon>Cyanophyceae</taxon>
        <taxon>Oscillatoriophycideae</taxon>
        <taxon>Oscillatoriales</taxon>
        <taxon>Oscillatoriaceae</taxon>
        <taxon>Planktothricoides</taxon>
    </lineage>
</organism>
<reference evidence="2" key="1">
    <citation type="journal article" date="2020" name="mSystems">
        <title>Genome- and Community-Level Interaction Insights into Carbon Utilization and Element Cycling Functions of Hydrothermarchaeota in Hydrothermal Sediment.</title>
        <authorList>
            <person name="Zhou Z."/>
            <person name="Liu Y."/>
            <person name="Xu W."/>
            <person name="Pan J."/>
            <person name="Luo Z.H."/>
            <person name="Li M."/>
        </authorList>
    </citation>
    <scope>NUCLEOTIDE SEQUENCE [LARGE SCALE GENOMIC DNA]</scope>
    <source>
        <strain evidence="2">SpSt-374</strain>
    </source>
</reference>